<evidence type="ECO:0000256" key="1">
    <source>
        <dbReference type="ARBA" id="ARBA00022490"/>
    </source>
</evidence>
<dbReference type="InterPro" id="IPR016181">
    <property type="entry name" value="Acyl_CoA_acyltransferase"/>
</dbReference>
<dbReference type="SUPFAM" id="SSF55729">
    <property type="entry name" value="Acyl-CoA N-acyltransferases (Nat)"/>
    <property type="match status" value="1"/>
</dbReference>
<protein>
    <submittedName>
        <fullName evidence="6">Arginine-tRNA-protein transferase</fullName>
        <ecNumber evidence="6">2.3.2.8</ecNumber>
    </submittedName>
</protein>
<evidence type="ECO:0000313" key="6">
    <source>
        <dbReference type="EMBL" id="SFV71218.1"/>
    </source>
</evidence>
<dbReference type="GO" id="GO:0004057">
    <property type="term" value="F:arginyl-tRNA--protein transferase activity"/>
    <property type="evidence" value="ECO:0007669"/>
    <property type="project" value="UniProtKB-EC"/>
</dbReference>
<feature type="domain" description="N-end aminoacyl transferase N-terminal" evidence="4">
    <location>
        <begin position="22"/>
        <end position="91"/>
    </location>
</feature>
<dbReference type="PANTHER" id="PTHR21367">
    <property type="entry name" value="ARGININE-TRNA-PROTEIN TRANSFERASE 1"/>
    <property type="match status" value="1"/>
</dbReference>
<dbReference type="PANTHER" id="PTHR21367:SF1">
    <property type="entry name" value="ARGINYL-TRNA--PROTEIN TRANSFERASE 1"/>
    <property type="match status" value="1"/>
</dbReference>
<dbReference type="AlphaFoldDB" id="A0A1W1CZD1"/>
<dbReference type="GO" id="GO:0071596">
    <property type="term" value="P:ubiquitin-dependent protein catabolic process via the N-end rule pathway"/>
    <property type="evidence" value="ECO:0007669"/>
    <property type="project" value="InterPro"/>
</dbReference>
<organism evidence="6">
    <name type="scientific">hydrothermal vent metagenome</name>
    <dbReference type="NCBI Taxonomy" id="652676"/>
    <lineage>
        <taxon>unclassified sequences</taxon>
        <taxon>metagenomes</taxon>
        <taxon>ecological metagenomes</taxon>
    </lineage>
</organism>
<proteinExistence type="inferred from homology"/>
<accession>A0A1W1CZD1</accession>
<evidence type="ECO:0000259" key="4">
    <source>
        <dbReference type="Pfam" id="PF04376"/>
    </source>
</evidence>
<dbReference type="EMBL" id="FPHM01000213">
    <property type="protein sequence ID" value="SFV71218.1"/>
    <property type="molecule type" value="Genomic_DNA"/>
</dbReference>
<dbReference type="InterPro" id="IPR007472">
    <property type="entry name" value="N-end_Aminoacyl_Trfase_C"/>
</dbReference>
<evidence type="ECO:0000256" key="3">
    <source>
        <dbReference type="ARBA" id="ARBA00023315"/>
    </source>
</evidence>
<dbReference type="HAMAP" id="MF_00689">
    <property type="entry name" value="Bpt"/>
    <property type="match status" value="1"/>
</dbReference>
<keyword evidence="1" id="KW-0963">Cytoplasm</keyword>
<dbReference type="InterPro" id="IPR007471">
    <property type="entry name" value="N-end_Aminoacyl_Trfase_N"/>
</dbReference>
<dbReference type="NCBIfam" id="NF002346">
    <property type="entry name" value="PRK01305.2-3"/>
    <property type="match status" value="1"/>
</dbReference>
<dbReference type="EC" id="2.3.2.8" evidence="6"/>
<dbReference type="Pfam" id="PF04376">
    <property type="entry name" value="ATE_N"/>
    <property type="match status" value="1"/>
</dbReference>
<dbReference type="NCBIfam" id="NF002344">
    <property type="entry name" value="PRK01305.2-1"/>
    <property type="match status" value="1"/>
</dbReference>
<evidence type="ECO:0000259" key="5">
    <source>
        <dbReference type="Pfam" id="PF04377"/>
    </source>
</evidence>
<reference evidence="6" key="1">
    <citation type="submission" date="2016-10" db="EMBL/GenBank/DDBJ databases">
        <authorList>
            <person name="de Groot N.N."/>
        </authorList>
    </citation>
    <scope>NUCLEOTIDE SEQUENCE</scope>
</reference>
<evidence type="ECO:0000256" key="2">
    <source>
        <dbReference type="ARBA" id="ARBA00022679"/>
    </source>
</evidence>
<keyword evidence="3 6" id="KW-0012">Acyltransferase</keyword>
<dbReference type="GO" id="GO:0005737">
    <property type="term" value="C:cytoplasm"/>
    <property type="evidence" value="ECO:0007669"/>
    <property type="project" value="TreeGrafter"/>
</dbReference>
<dbReference type="Gene3D" id="3.40.630.30">
    <property type="match status" value="1"/>
</dbReference>
<dbReference type="GO" id="GO:0008914">
    <property type="term" value="F:leucyl-tRNA--protein transferase activity"/>
    <property type="evidence" value="ECO:0007669"/>
    <property type="project" value="InterPro"/>
</dbReference>
<feature type="domain" description="N-end rule aminoacyl transferase C-terminal" evidence="5">
    <location>
        <begin position="111"/>
        <end position="235"/>
    </location>
</feature>
<dbReference type="InterPro" id="IPR017138">
    <property type="entry name" value="Asp_Glu_LeuTrfase"/>
</dbReference>
<gene>
    <name evidence="6" type="ORF">MNB_SV-13-1726</name>
</gene>
<dbReference type="InterPro" id="IPR030700">
    <property type="entry name" value="N-end_Aminoacyl_Trfase"/>
</dbReference>
<dbReference type="PIRSF" id="PIRSF037208">
    <property type="entry name" value="ATE_pro_prd"/>
    <property type="match status" value="1"/>
</dbReference>
<sequence>MQNKNDLDLLIPKSIDFTHDDHPCAYIPNKRMKMNYKQVEMVSKTFATAVAQRGWRRFGKSFIYPLCYGCTECKSLRIDVSNYKYSKSQRKAINRNEKTKISIQEPSMRKEHIALYNKYHAYKAKRDGWNHQDISMQEYYENFIDGAHDFGKELLYYIDDKLVCVDLIDILDDGISAVYCYYDPDYPRFSLGTYSLLYQIKLAENLGLDWVYLGYWIEGNKAFEYKENFEPLEILEGYPRVVEKPKWKKWSERKPSELRL</sequence>
<keyword evidence="2 6" id="KW-0808">Transferase</keyword>
<dbReference type="Pfam" id="PF04377">
    <property type="entry name" value="ATE_C"/>
    <property type="match status" value="1"/>
</dbReference>
<name>A0A1W1CZD1_9ZZZZ</name>